<dbReference type="GO" id="GO:0047499">
    <property type="term" value="F:calcium-independent phospholipase A2 activity"/>
    <property type="evidence" value="ECO:0007669"/>
    <property type="project" value="TreeGrafter"/>
</dbReference>
<dbReference type="Pfam" id="PF01734">
    <property type="entry name" value="Patatin"/>
    <property type="match status" value="1"/>
</dbReference>
<keyword evidence="1" id="KW-0378">Hydrolase</keyword>
<name>A0A1L9RZ42_ASPWE</name>
<dbReference type="GO" id="GO:0019369">
    <property type="term" value="P:arachidonate metabolic process"/>
    <property type="evidence" value="ECO:0007669"/>
    <property type="project" value="TreeGrafter"/>
</dbReference>
<dbReference type="GO" id="GO:0016020">
    <property type="term" value="C:membrane"/>
    <property type="evidence" value="ECO:0007669"/>
    <property type="project" value="TreeGrafter"/>
</dbReference>
<dbReference type="VEuPathDB" id="FungiDB:ASPWEDRAFT_63638"/>
<evidence type="ECO:0000256" key="1">
    <source>
        <dbReference type="ARBA" id="ARBA00022801"/>
    </source>
</evidence>
<reference evidence="7" key="1">
    <citation type="journal article" date="2017" name="Genome Biol.">
        <title>Comparative genomics reveals high biological diversity and specific adaptations in the industrially and medically important fungal genus Aspergillus.</title>
        <authorList>
            <person name="de Vries R.P."/>
            <person name="Riley R."/>
            <person name="Wiebenga A."/>
            <person name="Aguilar-Osorio G."/>
            <person name="Amillis S."/>
            <person name="Uchima C.A."/>
            <person name="Anderluh G."/>
            <person name="Asadollahi M."/>
            <person name="Askin M."/>
            <person name="Barry K."/>
            <person name="Battaglia E."/>
            <person name="Bayram O."/>
            <person name="Benocci T."/>
            <person name="Braus-Stromeyer S.A."/>
            <person name="Caldana C."/>
            <person name="Canovas D."/>
            <person name="Cerqueira G.C."/>
            <person name="Chen F."/>
            <person name="Chen W."/>
            <person name="Choi C."/>
            <person name="Clum A."/>
            <person name="Dos Santos R.A."/>
            <person name="Damasio A.R."/>
            <person name="Diallinas G."/>
            <person name="Emri T."/>
            <person name="Fekete E."/>
            <person name="Flipphi M."/>
            <person name="Freyberg S."/>
            <person name="Gallo A."/>
            <person name="Gournas C."/>
            <person name="Habgood R."/>
            <person name="Hainaut M."/>
            <person name="Harispe M.L."/>
            <person name="Henrissat B."/>
            <person name="Hilden K.S."/>
            <person name="Hope R."/>
            <person name="Hossain A."/>
            <person name="Karabika E."/>
            <person name="Karaffa L."/>
            <person name="Karanyi Z."/>
            <person name="Krasevec N."/>
            <person name="Kuo A."/>
            <person name="Kusch H."/>
            <person name="LaButti K."/>
            <person name="Lagendijk E.L."/>
            <person name="Lapidus A."/>
            <person name="Levasseur A."/>
            <person name="Lindquist E."/>
            <person name="Lipzen A."/>
            <person name="Logrieco A.F."/>
            <person name="MacCabe A."/>
            <person name="Maekelae M.R."/>
            <person name="Malavazi I."/>
            <person name="Melin P."/>
            <person name="Meyer V."/>
            <person name="Mielnichuk N."/>
            <person name="Miskei M."/>
            <person name="Molnar A.P."/>
            <person name="Mule G."/>
            <person name="Ngan C.Y."/>
            <person name="Orejas M."/>
            <person name="Orosz E."/>
            <person name="Ouedraogo J.P."/>
            <person name="Overkamp K.M."/>
            <person name="Park H.-S."/>
            <person name="Perrone G."/>
            <person name="Piumi F."/>
            <person name="Punt P.J."/>
            <person name="Ram A.F."/>
            <person name="Ramon A."/>
            <person name="Rauscher S."/>
            <person name="Record E."/>
            <person name="Riano-Pachon D.M."/>
            <person name="Robert V."/>
            <person name="Roehrig J."/>
            <person name="Ruller R."/>
            <person name="Salamov A."/>
            <person name="Salih N.S."/>
            <person name="Samson R.A."/>
            <person name="Sandor E."/>
            <person name="Sanguinetti M."/>
            <person name="Schuetze T."/>
            <person name="Sepcic K."/>
            <person name="Shelest E."/>
            <person name="Sherlock G."/>
            <person name="Sophianopoulou V."/>
            <person name="Squina F.M."/>
            <person name="Sun H."/>
            <person name="Susca A."/>
            <person name="Todd R.B."/>
            <person name="Tsang A."/>
            <person name="Unkles S.E."/>
            <person name="van de Wiele N."/>
            <person name="van Rossen-Uffink D."/>
            <person name="Oliveira J.V."/>
            <person name="Vesth T.C."/>
            <person name="Visser J."/>
            <person name="Yu J.-H."/>
            <person name="Zhou M."/>
            <person name="Andersen M.R."/>
            <person name="Archer D.B."/>
            <person name="Baker S.E."/>
            <person name="Benoit I."/>
            <person name="Brakhage A.A."/>
            <person name="Braus G.H."/>
            <person name="Fischer R."/>
            <person name="Frisvad J.C."/>
            <person name="Goldman G.H."/>
            <person name="Houbraken J."/>
            <person name="Oakley B."/>
            <person name="Pocsi I."/>
            <person name="Scazzocchio C."/>
            <person name="Seiboth B."/>
            <person name="vanKuyk P.A."/>
            <person name="Wortman J."/>
            <person name="Dyer P.S."/>
            <person name="Grigoriev I.V."/>
        </authorList>
    </citation>
    <scope>NUCLEOTIDE SEQUENCE [LARGE SCALE GENOMIC DNA]</scope>
    <source>
        <strain evidence="7">DTO 134E9</strain>
    </source>
</reference>
<keyword evidence="3" id="KW-0443">Lipid metabolism</keyword>
<dbReference type="GO" id="GO:0016042">
    <property type="term" value="P:lipid catabolic process"/>
    <property type="evidence" value="ECO:0007669"/>
    <property type="project" value="UniProtKB-KW"/>
</dbReference>
<sequence length="378" mass="42586">MNKLNLLSLDGGGIRGISTLHILKQILESVDRDKPPKPCEYFDMIGGSGSGGVIALLLGRLRLGIDECIGVYRRLMEVFRRRESLFGLRRPKYSSKKLEQDLKVILLEIGYHEDMLLHDLDTSCRVLTCITDKTTRKAMLLTTYTNQRNPVRLLDALQANISHPSLFPSSHNALPLIPSEETTNPTHLLYTEAANIFPSLKTNLNCLISIGTGVPSTTTKPNSKSSKQNANHAMSINAEATAEGFIRQYTELDDENRYFRFSVPNGIAEIGLDKVDEMGCVVHATRDYMGRELVHKYFLRCADALRKREDTGDGDAILPSETFSPATVYPVFSQWINHENTKLDTIVEDQSDSPADAQAEPPSENRHRSIIRRYFWRF</sequence>
<evidence type="ECO:0000259" key="5">
    <source>
        <dbReference type="PROSITE" id="PS51635"/>
    </source>
</evidence>
<dbReference type="PROSITE" id="PS51635">
    <property type="entry name" value="PNPLA"/>
    <property type="match status" value="1"/>
</dbReference>
<dbReference type="OrthoDB" id="1658288at2759"/>
<keyword evidence="2" id="KW-0442">Lipid degradation</keyword>
<evidence type="ECO:0000256" key="2">
    <source>
        <dbReference type="ARBA" id="ARBA00022963"/>
    </source>
</evidence>
<keyword evidence="7" id="KW-1185">Reference proteome</keyword>
<dbReference type="InterPro" id="IPR002641">
    <property type="entry name" value="PNPLA_dom"/>
</dbReference>
<protein>
    <recommendedName>
        <fullName evidence="5">PNPLA domain-containing protein</fullName>
    </recommendedName>
</protein>
<dbReference type="STRING" id="1073089.A0A1L9RZ42"/>
<gene>
    <name evidence="6" type="ORF">ASPWEDRAFT_63638</name>
</gene>
<dbReference type="GeneID" id="63754553"/>
<dbReference type="PANTHER" id="PTHR24185">
    <property type="entry name" value="CALCIUM-INDEPENDENT PHOSPHOLIPASE A2-GAMMA"/>
    <property type="match status" value="1"/>
</dbReference>
<dbReference type="GO" id="GO:0046486">
    <property type="term" value="P:glycerolipid metabolic process"/>
    <property type="evidence" value="ECO:0007669"/>
    <property type="project" value="UniProtKB-ARBA"/>
</dbReference>
<feature type="short sequence motif" description="GXGXXG" evidence="4">
    <location>
        <begin position="11"/>
        <end position="16"/>
    </location>
</feature>
<comment type="caution">
    <text evidence="4">Lacks conserved residue(s) required for the propagation of feature annotation.</text>
</comment>
<dbReference type="Proteomes" id="UP000184383">
    <property type="component" value="Unassembled WGS sequence"/>
</dbReference>
<dbReference type="InterPro" id="IPR016035">
    <property type="entry name" value="Acyl_Trfase/lysoPLipase"/>
</dbReference>
<proteinExistence type="predicted"/>
<dbReference type="Gene3D" id="3.40.1090.10">
    <property type="entry name" value="Cytosolic phospholipase A2 catalytic domain"/>
    <property type="match status" value="1"/>
</dbReference>
<evidence type="ECO:0000256" key="4">
    <source>
        <dbReference type="PROSITE-ProRule" id="PRU01161"/>
    </source>
</evidence>
<feature type="domain" description="PNPLA" evidence="5">
    <location>
        <begin position="7"/>
        <end position="190"/>
    </location>
</feature>
<accession>A0A1L9RZ42</accession>
<dbReference type="PANTHER" id="PTHR24185:SF1">
    <property type="entry name" value="CALCIUM-INDEPENDENT PHOSPHOLIPASE A2-GAMMA"/>
    <property type="match status" value="1"/>
</dbReference>
<dbReference type="AlphaFoldDB" id="A0A1L9RZ42"/>
<dbReference type="RefSeq" id="XP_040693858.1">
    <property type="nucleotide sequence ID" value="XM_040838705.1"/>
</dbReference>
<evidence type="ECO:0000256" key="3">
    <source>
        <dbReference type="ARBA" id="ARBA00023098"/>
    </source>
</evidence>
<dbReference type="EMBL" id="KV878209">
    <property type="protein sequence ID" value="OJJ40182.1"/>
    <property type="molecule type" value="Genomic_DNA"/>
</dbReference>
<evidence type="ECO:0000313" key="7">
    <source>
        <dbReference type="Proteomes" id="UP000184383"/>
    </source>
</evidence>
<dbReference type="SUPFAM" id="SSF52151">
    <property type="entry name" value="FabD/lysophospholipase-like"/>
    <property type="match status" value="1"/>
</dbReference>
<evidence type="ECO:0000313" key="6">
    <source>
        <dbReference type="EMBL" id="OJJ40182.1"/>
    </source>
</evidence>
<organism evidence="6 7">
    <name type="scientific">Aspergillus wentii DTO 134E9</name>
    <dbReference type="NCBI Taxonomy" id="1073089"/>
    <lineage>
        <taxon>Eukaryota</taxon>
        <taxon>Fungi</taxon>
        <taxon>Dikarya</taxon>
        <taxon>Ascomycota</taxon>
        <taxon>Pezizomycotina</taxon>
        <taxon>Eurotiomycetes</taxon>
        <taxon>Eurotiomycetidae</taxon>
        <taxon>Eurotiales</taxon>
        <taxon>Aspergillaceae</taxon>
        <taxon>Aspergillus</taxon>
        <taxon>Aspergillus subgen. Cremei</taxon>
    </lineage>
</organism>